<dbReference type="EMBL" id="JAGTXO010000030">
    <property type="protein sequence ID" value="KAG8460747.1"/>
    <property type="molecule type" value="Genomic_DNA"/>
</dbReference>
<evidence type="ECO:0000259" key="1">
    <source>
        <dbReference type="Pfam" id="PF14588"/>
    </source>
</evidence>
<comment type="caution">
    <text evidence="2">The sequence shown here is derived from an EMBL/GenBank/DDBJ whole genome shotgun (WGS) entry which is preliminary data.</text>
</comment>
<organism evidence="2 3">
    <name type="scientific">Diacronema lutheri</name>
    <name type="common">Unicellular marine alga</name>
    <name type="synonym">Monochrysis lutheri</name>
    <dbReference type="NCBI Taxonomy" id="2081491"/>
    <lineage>
        <taxon>Eukaryota</taxon>
        <taxon>Haptista</taxon>
        <taxon>Haptophyta</taxon>
        <taxon>Pavlovophyceae</taxon>
        <taxon>Pavlovales</taxon>
        <taxon>Pavlovaceae</taxon>
        <taxon>Diacronema</taxon>
    </lineage>
</organism>
<name>A0A8J6C3G8_DIALT</name>
<dbReference type="Proteomes" id="UP000751190">
    <property type="component" value="Unassembled WGS sequence"/>
</dbReference>
<dbReference type="OMA" id="CVEIEMI"/>
<reference evidence="2" key="1">
    <citation type="submission" date="2021-05" db="EMBL/GenBank/DDBJ databases">
        <title>The genome of the haptophyte Pavlova lutheri (Diacronema luteri, Pavlovales) - a model for lipid biosynthesis in eukaryotic algae.</title>
        <authorList>
            <person name="Hulatt C.J."/>
            <person name="Posewitz M.C."/>
        </authorList>
    </citation>
    <scope>NUCLEOTIDE SEQUENCE</scope>
    <source>
        <strain evidence="2">NIVA-4/92</strain>
    </source>
</reference>
<evidence type="ECO:0000313" key="3">
    <source>
        <dbReference type="Proteomes" id="UP000751190"/>
    </source>
</evidence>
<dbReference type="SUPFAM" id="SSF55298">
    <property type="entry name" value="YjgF-like"/>
    <property type="match status" value="1"/>
</dbReference>
<proteinExistence type="predicted"/>
<dbReference type="CDD" id="cd02199">
    <property type="entry name" value="YjgF_YER057c_UK114_like_1"/>
    <property type="match status" value="1"/>
</dbReference>
<dbReference type="PANTHER" id="PTHR43760">
    <property type="entry name" value="ENDORIBONUCLEASE-RELATED"/>
    <property type="match status" value="1"/>
</dbReference>
<dbReference type="InterPro" id="IPR013813">
    <property type="entry name" value="Endoribo_LPSP/chorism_mut-like"/>
</dbReference>
<dbReference type="OrthoDB" id="309640at2759"/>
<keyword evidence="3" id="KW-1185">Reference proteome</keyword>
<dbReference type="Pfam" id="PF14588">
    <property type="entry name" value="YjgF_endoribonc"/>
    <property type="match status" value="1"/>
</dbReference>
<accession>A0A8J6C3G8</accession>
<dbReference type="AlphaFoldDB" id="A0A8J6C3G8"/>
<dbReference type="InterPro" id="IPR035959">
    <property type="entry name" value="RutC-like_sf"/>
</dbReference>
<evidence type="ECO:0000313" key="2">
    <source>
        <dbReference type="EMBL" id="KAG8460747.1"/>
    </source>
</evidence>
<gene>
    <name evidence="2" type="ORF">KFE25_010802</name>
</gene>
<sequence>MAAAARARTSWPLPKRCVHVEAGLKKAGIVLPPPGAPKANYNMLAWGPGGMLYLSGHLPITTSGELLKGRLGEGGMDVAQGYEHARWVGLNFLATLQKELGDLDRVEQVVKLLGVVNSTNTFTDQHLVVNGCSDLFMQAFGDKVGYHARSAIAANTLPLGTSVEIEAIFKVKE</sequence>
<dbReference type="PANTHER" id="PTHR43760:SF1">
    <property type="entry name" value="ENDORIBONUCLEASE L-PSP_CHORISMATE MUTASE-LIKE DOMAIN-CONTAINING PROTEIN"/>
    <property type="match status" value="1"/>
</dbReference>
<dbReference type="Gene3D" id="3.30.1330.40">
    <property type="entry name" value="RutC-like"/>
    <property type="match status" value="1"/>
</dbReference>
<protein>
    <recommendedName>
        <fullName evidence="1">Endoribonuclease L-PSP/chorismate mutase-like domain-containing protein</fullName>
    </recommendedName>
</protein>
<feature type="domain" description="Endoribonuclease L-PSP/chorismate mutase-like" evidence="1">
    <location>
        <begin position="23"/>
        <end position="160"/>
    </location>
</feature>